<gene>
    <name evidence="1" type="ORF">H0241_31815</name>
</gene>
<dbReference type="Proteomes" id="UP000558284">
    <property type="component" value="Unassembled WGS sequence"/>
</dbReference>
<reference evidence="1 2" key="1">
    <citation type="submission" date="2020-07" db="EMBL/GenBank/DDBJ databases">
        <title>Definition of the novel symbiovar canariense within Mesorhizobium novociceri, a new species of genus Mesorhizobium nodulating Cicer canariense in the Caldera de Taburiente National Park (La Palma, Canary Islands).</title>
        <authorList>
            <person name="Leon-Barrios M."/>
            <person name="Perez-Yepez J."/>
            <person name="Flores-Felix J.D."/>
            <person name="Ramirez-Baena M.H."/>
            <person name="Pulido-Suarez L."/>
            <person name="Igual J.M."/>
            <person name="Velazquez E."/>
            <person name="Peix A."/>
        </authorList>
    </citation>
    <scope>NUCLEOTIDE SEQUENCE [LARGE SCALE GENOMIC DNA]</scope>
    <source>
        <strain evidence="1 2">CCANP35</strain>
    </source>
</reference>
<organism evidence="1 2">
    <name type="scientific">Mesorhizobium neociceri</name>
    <dbReference type="NCBI Taxonomy" id="1307853"/>
    <lineage>
        <taxon>Bacteria</taxon>
        <taxon>Pseudomonadati</taxon>
        <taxon>Pseudomonadota</taxon>
        <taxon>Alphaproteobacteria</taxon>
        <taxon>Hyphomicrobiales</taxon>
        <taxon>Phyllobacteriaceae</taxon>
        <taxon>Mesorhizobium</taxon>
    </lineage>
</organism>
<evidence type="ECO:0000313" key="2">
    <source>
        <dbReference type="Proteomes" id="UP000558284"/>
    </source>
</evidence>
<comment type="caution">
    <text evidence="1">The sequence shown here is derived from an EMBL/GenBank/DDBJ whole genome shotgun (WGS) entry which is preliminary data.</text>
</comment>
<dbReference type="RefSeq" id="WP_181061713.1">
    <property type="nucleotide sequence ID" value="NZ_JACDTY010000027.1"/>
</dbReference>
<proteinExistence type="predicted"/>
<sequence>MKPTIATESEQPELYALVKLERPAINSAVDKMAKQMRGLSDVSQKVAIAQLTATWALANYPEDPDIALSLTEAIRHQTDIYFREVTEAGARH</sequence>
<dbReference type="AlphaFoldDB" id="A0A838BH20"/>
<protein>
    <submittedName>
        <fullName evidence="1">Uncharacterized protein</fullName>
    </submittedName>
</protein>
<dbReference type="EMBL" id="JACDTY010000027">
    <property type="protein sequence ID" value="MBA1144784.1"/>
    <property type="molecule type" value="Genomic_DNA"/>
</dbReference>
<evidence type="ECO:0000313" key="1">
    <source>
        <dbReference type="EMBL" id="MBA1144784.1"/>
    </source>
</evidence>
<name>A0A838BH20_9HYPH</name>
<keyword evidence="2" id="KW-1185">Reference proteome</keyword>
<accession>A0A838BH20</accession>